<feature type="binding site" evidence="5">
    <location>
        <position position="129"/>
    </location>
    <ligand>
        <name>pyridoxal 5'-phosphate</name>
        <dbReference type="ChEBI" id="CHEBI:597326"/>
    </ligand>
</feature>
<comment type="miscellaneous">
    <text evidence="5">May also have succinyldiaminopimelate aminotransferase activity, thus carrying out the corresponding step in lysine biosynthesis.</text>
</comment>
<dbReference type="PROSITE" id="PS00600">
    <property type="entry name" value="AA_TRANSFER_CLASS_3"/>
    <property type="match status" value="1"/>
</dbReference>
<dbReference type="NCBIfam" id="NF002325">
    <property type="entry name" value="PRK01278.1"/>
    <property type="match status" value="1"/>
</dbReference>
<dbReference type="InterPro" id="IPR015422">
    <property type="entry name" value="PyrdxlP-dep_Trfase_small"/>
</dbReference>
<protein>
    <recommendedName>
        <fullName evidence="5">Acetylornithine aminotransferase</fullName>
        <shortName evidence="5">ACOAT</shortName>
        <ecNumber evidence="5">2.6.1.11</ecNumber>
    </recommendedName>
</protein>
<dbReference type="PIRSF" id="PIRSF000521">
    <property type="entry name" value="Transaminase_4ab_Lys_Orn"/>
    <property type="match status" value="1"/>
</dbReference>
<feature type="binding site" evidence="5">
    <location>
        <begin position="97"/>
        <end position="98"/>
    </location>
    <ligand>
        <name>pyridoxal 5'-phosphate</name>
        <dbReference type="ChEBI" id="CHEBI:597326"/>
    </ligand>
</feature>
<dbReference type="Gene3D" id="3.40.640.10">
    <property type="entry name" value="Type I PLP-dependent aspartate aminotransferase-like (Major domain)"/>
    <property type="match status" value="1"/>
</dbReference>
<dbReference type="InterPro" id="IPR015424">
    <property type="entry name" value="PyrdxlP-dep_Trfase"/>
</dbReference>
<dbReference type="GO" id="GO:0003992">
    <property type="term" value="F:N2-acetyl-L-ornithine:2-oxoglutarate 5-aminotransferase activity"/>
    <property type="evidence" value="ECO:0007669"/>
    <property type="project" value="UniProtKB-UniRule"/>
</dbReference>
<gene>
    <name evidence="5" type="primary">argD</name>
    <name evidence="6" type="ORF">SAMN05421760_10593</name>
</gene>
<reference evidence="7" key="1">
    <citation type="submission" date="2017-01" db="EMBL/GenBank/DDBJ databases">
        <authorList>
            <person name="Varghese N."/>
            <person name="Submissions S."/>
        </authorList>
    </citation>
    <scope>NUCLEOTIDE SEQUENCE [LARGE SCALE GENOMIC DNA]</scope>
    <source>
        <strain evidence="7">DSM 22306</strain>
    </source>
</reference>
<dbReference type="UniPathway" id="UPA00068">
    <property type="reaction ID" value="UER00109"/>
</dbReference>
<evidence type="ECO:0000256" key="5">
    <source>
        <dbReference type="HAMAP-Rule" id="MF_01107"/>
    </source>
</evidence>
<evidence type="ECO:0000256" key="2">
    <source>
        <dbReference type="ARBA" id="ARBA00022605"/>
    </source>
</evidence>
<evidence type="ECO:0000256" key="1">
    <source>
        <dbReference type="ARBA" id="ARBA00022576"/>
    </source>
</evidence>
<dbReference type="PANTHER" id="PTHR11986:SF79">
    <property type="entry name" value="ACETYLORNITHINE AMINOTRANSFERASE, MITOCHONDRIAL"/>
    <property type="match status" value="1"/>
</dbReference>
<comment type="catalytic activity">
    <reaction evidence="5">
        <text>N(2)-acetyl-L-ornithine + 2-oxoglutarate = N-acetyl-L-glutamate 5-semialdehyde + L-glutamate</text>
        <dbReference type="Rhea" id="RHEA:18049"/>
        <dbReference type="ChEBI" id="CHEBI:16810"/>
        <dbReference type="ChEBI" id="CHEBI:29123"/>
        <dbReference type="ChEBI" id="CHEBI:29985"/>
        <dbReference type="ChEBI" id="CHEBI:57805"/>
        <dbReference type="EC" id="2.6.1.11"/>
    </reaction>
</comment>
<dbReference type="HAMAP" id="MF_01107">
    <property type="entry name" value="ArgD_aminotrans_3"/>
    <property type="match status" value="1"/>
</dbReference>
<dbReference type="SUPFAM" id="SSF53383">
    <property type="entry name" value="PLP-dependent transferases"/>
    <property type="match status" value="1"/>
</dbReference>
<comment type="subunit">
    <text evidence="5">Homodimer.</text>
</comment>
<dbReference type="NCBIfam" id="TIGR00707">
    <property type="entry name" value="argD"/>
    <property type="match status" value="1"/>
</dbReference>
<dbReference type="EMBL" id="FTOE01000005">
    <property type="protein sequence ID" value="SIS80109.1"/>
    <property type="molecule type" value="Genomic_DNA"/>
</dbReference>
<dbReference type="EC" id="2.6.1.11" evidence="5"/>
<comment type="pathway">
    <text evidence="5">Amino-acid biosynthesis; L-arginine biosynthesis; N(2)-acetyl-L-ornithine from L-glutamate: step 4/4.</text>
</comment>
<keyword evidence="3 5" id="KW-0808">Transferase</keyword>
<dbReference type="FunFam" id="3.40.640.10:FF:000004">
    <property type="entry name" value="Acetylornithine aminotransferase"/>
    <property type="match status" value="1"/>
</dbReference>
<dbReference type="InterPro" id="IPR049704">
    <property type="entry name" value="Aminotrans_3_PPA_site"/>
</dbReference>
<feature type="modified residue" description="N6-(pyridoxal phosphate)lysine" evidence="5">
    <location>
        <position position="245"/>
    </location>
</feature>
<dbReference type="STRING" id="619304.SAMN05421760_10593"/>
<feature type="binding site" evidence="5">
    <location>
        <position position="274"/>
    </location>
    <ligand>
        <name>pyridoxal 5'-phosphate</name>
        <dbReference type="ChEBI" id="CHEBI:597326"/>
    </ligand>
</feature>
<dbReference type="AlphaFoldDB" id="A0A1N7M293"/>
<sequence length="400" mass="42738">MALQPLMNTYKRLSVSFERGEGCWLYDTDGNKYLDTLSGIAVCGLGHSHPAVTHAICEQAGKLIHTSNLYSIPLQEQLASRLSSISGMDKVFFSNSGAEANEAAIKIARKFGHNKGIDKPAIIVMEGSFHGRTMATLSATGNRAVQAGFEPLVSGFVRAAYNNIDAIRAIAANNKDVVAILVEPILGEGGVVIPADDYLAQLREICDDNDWLLMLDEVQTGNGRTGRYFAYQHTHIIPDVVTTAKGLGNGFPIGACIAKGRAANTFVPGSHGSTFGGTPLACAVGLAVTDTIMNDNLCDRAATLGQRILSSFEEQLGNMEYVKDIRGKGLMIGIELSEAGPELAVLAKVKGILLNITGGGHVIRLLPPLIMTDIEADLMVNTLSKLIKIYAADERSKPRN</sequence>
<dbReference type="CDD" id="cd00610">
    <property type="entry name" value="OAT_like"/>
    <property type="match status" value="1"/>
</dbReference>
<dbReference type="Pfam" id="PF00202">
    <property type="entry name" value="Aminotran_3"/>
    <property type="match status" value="1"/>
</dbReference>
<dbReference type="GO" id="GO:0030170">
    <property type="term" value="F:pyridoxal phosphate binding"/>
    <property type="evidence" value="ECO:0007669"/>
    <property type="project" value="InterPro"/>
</dbReference>
<keyword evidence="1 5" id="KW-0032">Aminotransferase</keyword>
<evidence type="ECO:0000313" key="6">
    <source>
        <dbReference type="EMBL" id="SIS80109.1"/>
    </source>
</evidence>
<dbReference type="InterPro" id="IPR050103">
    <property type="entry name" value="Class-III_PLP-dep_AT"/>
</dbReference>
<dbReference type="GO" id="GO:0005737">
    <property type="term" value="C:cytoplasm"/>
    <property type="evidence" value="ECO:0007669"/>
    <property type="project" value="UniProtKB-SubCell"/>
</dbReference>
<dbReference type="RefSeq" id="WP_054340151.1">
    <property type="nucleotide sequence ID" value="NZ_FTOE01000005.1"/>
</dbReference>
<comment type="subcellular location">
    <subcellularLocation>
        <location evidence="5">Cytoplasm</location>
    </subcellularLocation>
</comment>
<dbReference type="InterPro" id="IPR004636">
    <property type="entry name" value="AcOrn/SuccOrn_fam"/>
</dbReference>
<evidence type="ECO:0000256" key="4">
    <source>
        <dbReference type="ARBA" id="ARBA00022898"/>
    </source>
</evidence>
<feature type="binding site" evidence="5">
    <location>
        <position position="273"/>
    </location>
    <ligand>
        <name>N(2)-acetyl-L-ornithine</name>
        <dbReference type="ChEBI" id="CHEBI:57805"/>
    </ligand>
</feature>
<dbReference type="InterPro" id="IPR005814">
    <property type="entry name" value="Aminotrans_3"/>
</dbReference>
<organism evidence="6 7">
    <name type="scientific">Neptunomonas antarctica</name>
    <dbReference type="NCBI Taxonomy" id="619304"/>
    <lineage>
        <taxon>Bacteria</taxon>
        <taxon>Pseudomonadati</taxon>
        <taxon>Pseudomonadota</taxon>
        <taxon>Gammaproteobacteria</taxon>
        <taxon>Oceanospirillales</taxon>
        <taxon>Oceanospirillaceae</taxon>
        <taxon>Neptunomonas</taxon>
    </lineage>
</organism>
<dbReference type="InterPro" id="IPR015421">
    <property type="entry name" value="PyrdxlP-dep_Trfase_major"/>
</dbReference>
<dbReference type="Gene3D" id="3.90.1150.10">
    <property type="entry name" value="Aspartate Aminotransferase, domain 1"/>
    <property type="match status" value="1"/>
</dbReference>
<evidence type="ECO:0000256" key="3">
    <source>
        <dbReference type="ARBA" id="ARBA00022679"/>
    </source>
</evidence>
<keyword evidence="5" id="KW-0055">Arginine biosynthesis</keyword>
<dbReference type="PANTHER" id="PTHR11986">
    <property type="entry name" value="AMINOTRANSFERASE CLASS III"/>
    <property type="match status" value="1"/>
</dbReference>
<comment type="cofactor">
    <cofactor evidence="5">
        <name>pyridoxal 5'-phosphate</name>
        <dbReference type="ChEBI" id="CHEBI:597326"/>
    </cofactor>
    <text evidence="5">Binds 1 pyridoxal phosphate per subunit.</text>
</comment>
<dbReference type="GO" id="GO:0006526">
    <property type="term" value="P:L-arginine biosynthetic process"/>
    <property type="evidence" value="ECO:0007669"/>
    <property type="project" value="UniProtKB-UniRule"/>
</dbReference>
<name>A0A1N7M293_9GAMM</name>
<feature type="binding site" evidence="5">
    <location>
        <begin position="216"/>
        <end position="219"/>
    </location>
    <ligand>
        <name>pyridoxal 5'-phosphate</name>
        <dbReference type="ChEBI" id="CHEBI:597326"/>
    </ligand>
</feature>
<evidence type="ECO:0000313" key="7">
    <source>
        <dbReference type="Proteomes" id="UP000185999"/>
    </source>
</evidence>
<keyword evidence="5" id="KW-0963">Cytoplasm</keyword>
<keyword evidence="2 5" id="KW-0028">Amino-acid biosynthesis</keyword>
<feature type="binding site" evidence="5">
    <location>
        <position position="132"/>
    </location>
    <ligand>
        <name>N(2)-acetyl-L-ornithine</name>
        <dbReference type="ChEBI" id="CHEBI:57805"/>
    </ligand>
</feature>
<accession>A0A1N7M293</accession>
<dbReference type="GO" id="GO:0042802">
    <property type="term" value="F:identical protein binding"/>
    <property type="evidence" value="ECO:0007669"/>
    <property type="project" value="TreeGrafter"/>
</dbReference>
<keyword evidence="7" id="KW-1185">Reference proteome</keyword>
<proteinExistence type="inferred from homology"/>
<keyword evidence="4 5" id="KW-0663">Pyridoxal phosphate</keyword>
<dbReference type="OrthoDB" id="9801052at2"/>
<dbReference type="Proteomes" id="UP000185999">
    <property type="component" value="Unassembled WGS sequence"/>
</dbReference>
<comment type="similarity">
    <text evidence="5">Belongs to the class-III pyridoxal-phosphate-dependent aminotransferase family. ArgD subfamily.</text>
</comment>